<gene>
    <name evidence="15" type="primary">trmD</name>
    <name evidence="19" type="ORF">TDIS_1118</name>
</gene>
<evidence type="ECO:0000313" key="20">
    <source>
        <dbReference type="Proteomes" id="UP000078390"/>
    </source>
</evidence>
<evidence type="ECO:0000256" key="13">
    <source>
        <dbReference type="ARBA" id="ARBA00033392"/>
    </source>
</evidence>
<proteinExistence type="inferred from homology"/>
<dbReference type="RefSeq" id="WP_068670171.1">
    <property type="nucleotide sequence ID" value="NZ_LWLG01000006.1"/>
</dbReference>
<evidence type="ECO:0000259" key="18">
    <source>
        <dbReference type="Pfam" id="PF09936"/>
    </source>
</evidence>
<feature type="domain" description="tRNA methyltransferase TRMD/TRM10-type" evidence="17">
    <location>
        <begin position="1"/>
        <end position="224"/>
    </location>
</feature>
<dbReference type="PANTHER" id="PTHR46417:SF1">
    <property type="entry name" value="TRNA (GUANINE-N(1)-)-METHYLTRANSFERASE"/>
    <property type="match status" value="1"/>
</dbReference>
<dbReference type="PATRIC" id="fig|999894.6.peg.1113"/>
<dbReference type="InterPro" id="IPR023148">
    <property type="entry name" value="tRNA_m1G_MeTrfase_C_sf"/>
</dbReference>
<feature type="binding site" evidence="15">
    <location>
        <begin position="132"/>
        <end position="137"/>
    </location>
    <ligand>
        <name>S-adenosyl-L-methionine</name>
        <dbReference type="ChEBI" id="CHEBI:59789"/>
    </ligand>
</feature>
<sequence>MVFDLITIFPEYFESPLKVGLLGKAIQKGLLKVRLHNLRDFATDKHRTVDDKPFGGGEGMLLKPEPLYRAIEALKKESPEPWVVYLSPQGRLFNQEVARELLAKKHLILICGRYEGIDERIRQYFVDDEISIGDYVLFGGEAAALVLIETVARLVPGVVGCEDSVKRDSFAEGLLKHPQYTRPRDFMGYTVPEVLLSGDHARIERFRREESLRITFEKRPDLLAKASLTDEDRAFLEKLKREKARKAKVYAALLHYPVLNKEGRKIASSFTNLDLHDIARVARTYGLKAYFIVQPLSDQRAIMEEMLEFWLSGPGAKHNPDRREALSLVRPVHSLNEVIEEIRKIEGHDPVILATDARPLRKTFSYEEARGLIFSGKPVLVLFGTAWGLADEVLDKSHYFLLPISGRLDEYNHLSVRSAASIIIDRLLGEGR</sequence>
<evidence type="ECO:0000259" key="17">
    <source>
        <dbReference type="Pfam" id="PF01746"/>
    </source>
</evidence>
<dbReference type="CDD" id="cd18080">
    <property type="entry name" value="TrmD-like"/>
    <property type="match status" value="1"/>
</dbReference>
<keyword evidence="8 15" id="KW-0489">Methyltransferase</keyword>
<dbReference type="InterPro" id="IPR029026">
    <property type="entry name" value="tRNA_m1G_MTases_N"/>
</dbReference>
<comment type="subunit">
    <text evidence="4 15 16">Homodimer.</text>
</comment>
<comment type="similarity">
    <text evidence="3 15 16">Belongs to the RNA methyltransferase TrmD family.</text>
</comment>
<dbReference type="PANTHER" id="PTHR46417">
    <property type="entry name" value="TRNA (GUANINE-N(1)-)-METHYLTRANSFERASE"/>
    <property type="match status" value="1"/>
</dbReference>
<name>A0A179D531_9BACT</name>
<comment type="function">
    <text evidence="1 15 16">Specifically methylates guanosine-37 in various tRNAs.</text>
</comment>
<organism evidence="19 20">
    <name type="scientific">Thermosulfurimonas dismutans</name>
    <dbReference type="NCBI Taxonomy" id="999894"/>
    <lineage>
        <taxon>Bacteria</taxon>
        <taxon>Pseudomonadati</taxon>
        <taxon>Thermodesulfobacteriota</taxon>
        <taxon>Thermodesulfobacteria</taxon>
        <taxon>Thermodesulfobacteriales</taxon>
        <taxon>Thermodesulfobacteriaceae</taxon>
        <taxon>Thermosulfurimonas</taxon>
    </lineage>
</organism>
<accession>A0A179D531</accession>
<dbReference type="Proteomes" id="UP000078390">
    <property type="component" value="Unassembled WGS sequence"/>
</dbReference>
<evidence type="ECO:0000256" key="6">
    <source>
        <dbReference type="ARBA" id="ARBA00014679"/>
    </source>
</evidence>
<dbReference type="Pfam" id="PF09936">
    <property type="entry name" value="Methyltrn_RNA_4"/>
    <property type="match status" value="1"/>
</dbReference>
<dbReference type="STRING" id="999894.TDIS_1118"/>
<dbReference type="HAMAP" id="MF_00605">
    <property type="entry name" value="TrmD"/>
    <property type="match status" value="1"/>
</dbReference>
<keyword evidence="7 15" id="KW-0963">Cytoplasm</keyword>
<keyword evidence="11 15" id="KW-0819">tRNA processing</keyword>
<evidence type="ECO:0000256" key="9">
    <source>
        <dbReference type="ARBA" id="ARBA00022679"/>
    </source>
</evidence>
<dbReference type="GO" id="GO:0052906">
    <property type="term" value="F:tRNA (guanine(37)-N1)-methyltransferase activity"/>
    <property type="evidence" value="ECO:0007669"/>
    <property type="project" value="UniProtKB-UniRule"/>
</dbReference>
<dbReference type="CDD" id="cd18085">
    <property type="entry name" value="TM1570-like"/>
    <property type="match status" value="1"/>
</dbReference>
<evidence type="ECO:0000256" key="5">
    <source>
        <dbReference type="ARBA" id="ARBA00012807"/>
    </source>
</evidence>
<dbReference type="OrthoDB" id="9807416at2"/>
<dbReference type="InterPro" id="IPR029028">
    <property type="entry name" value="Alpha/beta_knot_MTases"/>
</dbReference>
<evidence type="ECO:0000313" key="19">
    <source>
        <dbReference type="EMBL" id="OAQ20829.1"/>
    </source>
</evidence>
<keyword evidence="20" id="KW-1185">Reference proteome</keyword>
<evidence type="ECO:0000256" key="2">
    <source>
        <dbReference type="ARBA" id="ARBA00004496"/>
    </source>
</evidence>
<dbReference type="FunFam" id="1.10.1270.20:FF:000001">
    <property type="entry name" value="tRNA (guanine-N(1)-)-methyltransferase"/>
    <property type="match status" value="1"/>
</dbReference>
<evidence type="ECO:0000256" key="16">
    <source>
        <dbReference type="RuleBase" id="RU003464"/>
    </source>
</evidence>
<dbReference type="AlphaFoldDB" id="A0A179D531"/>
<evidence type="ECO:0000256" key="14">
    <source>
        <dbReference type="ARBA" id="ARBA00047783"/>
    </source>
</evidence>
<dbReference type="Gene3D" id="1.10.1270.20">
    <property type="entry name" value="tRNA(m1g37)methyltransferase, domain 2"/>
    <property type="match status" value="1"/>
</dbReference>
<dbReference type="Gene3D" id="3.40.1280.10">
    <property type="match status" value="2"/>
</dbReference>
<protein>
    <recommendedName>
        <fullName evidence="6 15">tRNA (guanine-N(1)-)-methyltransferase</fullName>
        <ecNumber evidence="5 15">2.1.1.228</ecNumber>
    </recommendedName>
    <alternativeName>
        <fullName evidence="12 15">M1G-methyltransferase</fullName>
    </alternativeName>
    <alternativeName>
        <fullName evidence="13 15">tRNA [GM37] methyltransferase</fullName>
    </alternativeName>
</protein>
<keyword evidence="10 15" id="KW-0949">S-adenosyl-L-methionine</keyword>
<keyword evidence="9 15" id="KW-0808">Transferase</keyword>
<evidence type="ECO:0000256" key="4">
    <source>
        <dbReference type="ARBA" id="ARBA00011738"/>
    </source>
</evidence>
<evidence type="ECO:0000256" key="3">
    <source>
        <dbReference type="ARBA" id="ARBA00007630"/>
    </source>
</evidence>
<dbReference type="InterPro" id="IPR019230">
    <property type="entry name" value="RNA_MeTrfase_C_dom"/>
</dbReference>
<dbReference type="EMBL" id="LWLG01000006">
    <property type="protein sequence ID" value="OAQ20829.1"/>
    <property type="molecule type" value="Genomic_DNA"/>
</dbReference>
<evidence type="ECO:0000256" key="8">
    <source>
        <dbReference type="ARBA" id="ARBA00022603"/>
    </source>
</evidence>
<feature type="domain" description="tRNA (guanine-N(1)-)-methyltransferase C-terminal" evidence="18">
    <location>
        <begin position="248"/>
        <end position="429"/>
    </location>
</feature>
<evidence type="ECO:0000256" key="12">
    <source>
        <dbReference type="ARBA" id="ARBA00029736"/>
    </source>
</evidence>
<dbReference type="FunFam" id="3.40.1280.10:FF:000001">
    <property type="entry name" value="tRNA (guanine-N(1)-)-methyltransferase"/>
    <property type="match status" value="1"/>
</dbReference>
<dbReference type="SUPFAM" id="SSF75217">
    <property type="entry name" value="alpha/beta knot"/>
    <property type="match status" value="1"/>
</dbReference>
<comment type="caution">
    <text evidence="19">The sequence shown here is derived from an EMBL/GenBank/DDBJ whole genome shotgun (WGS) entry which is preliminary data.</text>
</comment>
<evidence type="ECO:0000256" key="1">
    <source>
        <dbReference type="ARBA" id="ARBA00002634"/>
    </source>
</evidence>
<dbReference type="Pfam" id="PF01746">
    <property type="entry name" value="tRNA_m1G_MT"/>
    <property type="match status" value="1"/>
</dbReference>
<dbReference type="EC" id="2.1.1.228" evidence="5 15"/>
<dbReference type="NCBIfam" id="TIGR00088">
    <property type="entry name" value="trmD"/>
    <property type="match status" value="1"/>
</dbReference>
<reference evidence="19 20" key="1">
    <citation type="submission" date="2016-04" db="EMBL/GenBank/DDBJ databases">
        <title>Genome analysis of Thermosulfurimonas dismutans, the first thermophilic sulfur-disproportionating bacterium of the phylum Thermodesulfobacteria.</title>
        <authorList>
            <person name="Mardanov A.V."/>
            <person name="Beletsky A.V."/>
            <person name="Kadnikov V.V."/>
            <person name="Slobodkin A.I."/>
            <person name="Ravin N.V."/>
        </authorList>
    </citation>
    <scope>NUCLEOTIDE SEQUENCE [LARGE SCALE GENOMIC DNA]</scope>
    <source>
        <strain evidence="19 20">S95</strain>
    </source>
</reference>
<dbReference type="GO" id="GO:0002939">
    <property type="term" value="P:tRNA N1-guanine methylation"/>
    <property type="evidence" value="ECO:0007669"/>
    <property type="project" value="TreeGrafter"/>
</dbReference>
<feature type="binding site" evidence="15">
    <location>
        <position position="112"/>
    </location>
    <ligand>
        <name>S-adenosyl-L-methionine</name>
        <dbReference type="ChEBI" id="CHEBI:59789"/>
    </ligand>
</feature>
<evidence type="ECO:0000256" key="10">
    <source>
        <dbReference type="ARBA" id="ARBA00022691"/>
    </source>
</evidence>
<evidence type="ECO:0000256" key="11">
    <source>
        <dbReference type="ARBA" id="ARBA00022694"/>
    </source>
</evidence>
<evidence type="ECO:0000256" key="7">
    <source>
        <dbReference type="ARBA" id="ARBA00022490"/>
    </source>
</evidence>
<dbReference type="InterPro" id="IPR002649">
    <property type="entry name" value="tRNA_m1G_MeTrfase_TrmD"/>
</dbReference>
<dbReference type="InterPro" id="IPR016009">
    <property type="entry name" value="tRNA_MeTrfase_TRMD/TRM10"/>
</dbReference>
<dbReference type="NCBIfam" id="NF000648">
    <property type="entry name" value="PRK00026.1"/>
    <property type="match status" value="1"/>
</dbReference>
<evidence type="ECO:0000256" key="15">
    <source>
        <dbReference type="HAMAP-Rule" id="MF_00605"/>
    </source>
</evidence>
<comment type="subcellular location">
    <subcellularLocation>
        <location evidence="2 15 16">Cytoplasm</location>
    </subcellularLocation>
</comment>
<dbReference type="GO" id="GO:0005829">
    <property type="term" value="C:cytosol"/>
    <property type="evidence" value="ECO:0007669"/>
    <property type="project" value="TreeGrafter"/>
</dbReference>
<comment type="catalytic activity">
    <reaction evidence="14 15 16">
        <text>guanosine(37) in tRNA + S-adenosyl-L-methionine = N(1)-methylguanosine(37) in tRNA + S-adenosyl-L-homocysteine + H(+)</text>
        <dbReference type="Rhea" id="RHEA:36899"/>
        <dbReference type="Rhea" id="RHEA-COMP:10145"/>
        <dbReference type="Rhea" id="RHEA-COMP:10147"/>
        <dbReference type="ChEBI" id="CHEBI:15378"/>
        <dbReference type="ChEBI" id="CHEBI:57856"/>
        <dbReference type="ChEBI" id="CHEBI:59789"/>
        <dbReference type="ChEBI" id="CHEBI:73542"/>
        <dbReference type="ChEBI" id="CHEBI:74269"/>
        <dbReference type="EC" id="2.1.1.228"/>
    </reaction>
</comment>